<accession>A0A3R7LD54</accession>
<keyword evidence="2" id="KW-1185">Reference proteome</keyword>
<comment type="caution">
    <text evidence="1">The sequence shown here is derived from an EMBL/GenBank/DDBJ whole genome shotgun (WGS) entry which is preliminary data.</text>
</comment>
<reference evidence="1 2" key="1">
    <citation type="journal article" date="2018" name="BMC Genomics">
        <title>Genomic comparison of Trypanosoma conorhini and Trypanosoma rangeli to Trypanosoma cruzi strains of high and low virulence.</title>
        <authorList>
            <person name="Bradwell K.R."/>
            <person name="Koparde V.N."/>
            <person name="Matveyev A.V."/>
            <person name="Serrano M.G."/>
            <person name="Alves J.M."/>
            <person name="Parikh H."/>
            <person name="Huang B."/>
            <person name="Lee V."/>
            <person name="Espinosa-Alvarez O."/>
            <person name="Ortiz P.A."/>
            <person name="Costa-Martins A.G."/>
            <person name="Teixeira M.M."/>
            <person name="Buck G.A."/>
        </authorList>
    </citation>
    <scope>NUCLEOTIDE SEQUENCE [LARGE SCALE GENOMIC DNA]</scope>
    <source>
        <strain evidence="1 2">AM80</strain>
    </source>
</reference>
<gene>
    <name evidence="1" type="ORF">TraAM80_10546</name>
</gene>
<dbReference type="GeneID" id="40334479"/>
<dbReference type="AlphaFoldDB" id="A0A3R7LD54"/>
<evidence type="ECO:0000313" key="1">
    <source>
        <dbReference type="EMBL" id="RNE94851.1"/>
    </source>
</evidence>
<dbReference type="EMBL" id="MKGL01001044">
    <property type="protein sequence ID" value="RNE94851.1"/>
    <property type="molecule type" value="Genomic_DNA"/>
</dbReference>
<evidence type="ECO:0000313" key="2">
    <source>
        <dbReference type="Proteomes" id="UP000283634"/>
    </source>
</evidence>
<dbReference type="Proteomes" id="UP000283634">
    <property type="component" value="Unassembled WGS sequence"/>
</dbReference>
<name>A0A3R7LD54_TRYRA</name>
<proteinExistence type="predicted"/>
<protein>
    <submittedName>
        <fullName evidence="1">Uncharacterized protein</fullName>
    </submittedName>
</protein>
<sequence>MIQFAGLEGITIRNAFSSWPGEEFIGHRMAPSKLRKSAIRDGFPVLPPAARFPWAPATLLNCGYMCHHYYYQLGPSRRGTHTSIGCSCGQLEASVGRGWRWRGLRQDPSGPADSAPAPPSYRAGLSVCWLLTS</sequence>
<dbReference type="RefSeq" id="XP_029233001.1">
    <property type="nucleotide sequence ID" value="XM_029387159.1"/>
</dbReference>
<organism evidence="1 2">
    <name type="scientific">Trypanosoma rangeli</name>
    <dbReference type="NCBI Taxonomy" id="5698"/>
    <lineage>
        <taxon>Eukaryota</taxon>
        <taxon>Discoba</taxon>
        <taxon>Euglenozoa</taxon>
        <taxon>Kinetoplastea</taxon>
        <taxon>Metakinetoplastina</taxon>
        <taxon>Trypanosomatida</taxon>
        <taxon>Trypanosomatidae</taxon>
        <taxon>Trypanosoma</taxon>
        <taxon>Herpetosoma</taxon>
    </lineage>
</organism>